<dbReference type="SUPFAM" id="SSF54001">
    <property type="entry name" value="Cysteine proteinases"/>
    <property type="match status" value="1"/>
</dbReference>
<comment type="caution">
    <text evidence="2">The sequence shown here is derived from an EMBL/GenBank/DDBJ whole genome shotgun (WGS) entry which is preliminary data.</text>
</comment>
<proteinExistence type="predicted"/>
<dbReference type="InterPro" id="IPR038765">
    <property type="entry name" value="Papain-like_cys_pep_sf"/>
</dbReference>
<name>A0ABQ5GNL1_9ASTR</name>
<evidence type="ECO:0000256" key="1">
    <source>
        <dbReference type="SAM" id="SignalP"/>
    </source>
</evidence>
<evidence type="ECO:0000313" key="3">
    <source>
        <dbReference type="Proteomes" id="UP001151760"/>
    </source>
</evidence>
<feature type="chain" id="PRO_5047206136" evidence="1">
    <location>
        <begin position="17"/>
        <end position="187"/>
    </location>
</feature>
<organism evidence="2 3">
    <name type="scientific">Tanacetum coccineum</name>
    <dbReference type="NCBI Taxonomy" id="301880"/>
    <lineage>
        <taxon>Eukaryota</taxon>
        <taxon>Viridiplantae</taxon>
        <taxon>Streptophyta</taxon>
        <taxon>Embryophyta</taxon>
        <taxon>Tracheophyta</taxon>
        <taxon>Spermatophyta</taxon>
        <taxon>Magnoliopsida</taxon>
        <taxon>eudicotyledons</taxon>
        <taxon>Gunneridae</taxon>
        <taxon>Pentapetalae</taxon>
        <taxon>asterids</taxon>
        <taxon>campanulids</taxon>
        <taxon>Asterales</taxon>
        <taxon>Asteraceae</taxon>
        <taxon>Asteroideae</taxon>
        <taxon>Anthemideae</taxon>
        <taxon>Anthemidinae</taxon>
        <taxon>Tanacetum</taxon>
    </lineage>
</organism>
<protein>
    <submittedName>
        <fullName evidence="2">Ubiquitin carboxyl-terminal hydrolase 18-like protein</fullName>
    </submittedName>
</protein>
<dbReference type="Gene3D" id="3.90.70.10">
    <property type="entry name" value="Cysteine proteinases"/>
    <property type="match status" value="1"/>
</dbReference>
<feature type="signal peptide" evidence="1">
    <location>
        <begin position="1"/>
        <end position="16"/>
    </location>
</feature>
<evidence type="ECO:0000313" key="2">
    <source>
        <dbReference type="EMBL" id="GJT77133.1"/>
    </source>
</evidence>
<dbReference type="Proteomes" id="UP001151760">
    <property type="component" value="Unassembled WGS sequence"/>
</dbReference>
<dbReference type="EMBL" id="BQNB010018685">
    <property type="protein sequence ID" value="GJT77133.1"/>
    <property type="molecule type" value="Genomic_DNA"/>
</dbReference>
<sequence>MYDLMFLCFFLEKCRASPGVSDSSSVLSSWVVVVSVYSESCQRSRWFNGHKEKCDELRLSSKSSLQRRRNSASVALVPCRRNDWCSLCELQCSVERVSLSTIVSMLLSPITSLSRFANIGGSLGYGKQEDAHKFMRFAIDTMQSVCLDEYGGEKAVHPSSQETTLIEHTALIQHIFGGRLQSQVDLY</sequence>
<keyword evidence="1" id="KW-0732">Signal</keyword>
<accession>A0ABQ5GNL1</accession>
<reference evidence="2" key="2">
    <citation type="submission" date="2022-01" db="EMBL/GenBank/DDBJ databases">
        <authorList>
            <person name="Yamashiro T."/>
            <person name="Shiraishi A."/>
            <person name="Satake H."/>
            <person name="Nakayama K."/>
        </authorList>
    </citation>
    <scope>NUCLEOTIDE SEQUENCE</scope>
</reference>
<reference evidence="2" key="1">
    <citation type="journal article" date="2022" name="Int. J. Mol. Sci.">
        <title>Draft Genome of Tanacetum Coccineum: Genomic Comparison of Closely Related Tanacetum-Family Plants.</title>
        <authorList>
            <person name="Yamashiro T."/>
            <person name="Shiraishi A."/>
            <person name="Nakayama K."/>
            <person name="Satake H."/>
        </authorList>
    </citation>
    <scope>NUCLEOTIDE SEQUENCE</scope>
</reference>
<keyword evidence="3" id="KW-1185">Reference proteome</keyword>
<gene>
    <name evidence="2" type="ORF">Tco_1043858</name>
</gene>